<dbReference type="GO" id="GO:0006357">
    <property type="term" value="P:regulation of transcription by RNA polymerase II"/>
    <property type="evidence" value="ECO:0007669"/>
    <property type="project" value="InterPro"/>
</dbReference>
<dbReference type="Gene3D" id="6.10.140.1520">
    <property type="match status" value="1"/>
</dbReference>
<dbReference type="GO" id="GO:0016592">
    <property type="term" value="C:mediator complex"/>
    <property type="evidence" value="ECO:0007669"/>
    <property type="project" value="InterPro"/>
</dbReference>
<dbReference type="InterPro" id="IPR009244">
    <property type="entry name" value="Mediatior_Med7"/>
</dbReference>
<dbReference type="Proteomes" id="UP000220158">
    <property type="component" value="Chromosome 5"/>
</dbReference>
<dbReference type="VEuPathDB" id="PlasmoDB:PRELSG_0501800"/>
<dbReference type="GO" id="GO:0003712">
    <property type="term" value="F:transcription coregulator activity"/>
    <property type="evidence" value="ECO:0007669"/>
    <property type="project" value="InterPro"/>
</dbReference>
<dbReference type="SUPFAM" id="SSF140718">
    <property type="entry name" value="Mediator hinge subcomplex-like"/>
    <property type="match status" value="1"/>
</dbReference>
<evidence type="ECO:0000256" key="2">
    <source>
        <dbReference type="ARBA" id="ARBA00009994"/>
    </source>
</evidence>
<evidence type="ECO:0000256" key="3">
    <source>
        <dbReference type="ARBA" id="ARBA00023015"/>
    </source>
</evidence>
<dbReference type="GO" id="GO:0070847">
    <property type="term" value="C:core mediator complex"/>
    <property type="evidence" value="ECO:0007669"/>
    <property type="project" value="TreeGrafter"/>
</dbReference>
<dbReference type="Gene3D" id="6.10.140.200">
    <property type="match status" value="1"/>
</dbReference>
<accession>A0A1J1H600</accession>
<organism evidence="7 8">
    <name type="scientific">Plasmodium relictum</name>
    <dbReference type="NCBI Taxonomy" id="85471"/>
    <lineage>
        <taxon>Eukaryota</taxon>
        <taxon>Sar</taxon>
        <taxon>Alveolata</taxon>
        <taxon>Apicomplexa</taxon>
        <taxon>Aconoidasida</taxon>
        <taxon>Haemosporida</taxon>
        <taxon>Plasmodiidae</taxon>
        <taxon>Plasmodium</taxon>
        <taxon>Plasmodium (Haemamoeba)</taxon>
    </lineage>
</organism>
<dbReference type="AlphaFoldDB" id="A0A1J1H600"/>
<comment type="subunit">
    <text evidence="6">Component of the Mediator complex.</text>
</comment>
<proteinExistence type="inferred from homology"/>
<dbReference type="EMBL" id="LN835300">
    <property type="protein sequence ID" value="CRG98860.1"/>
    <property type="molecule type" value="Genomic_DNA"/>
</dbReference>
<gene>
    <name evidence="7" type="primary">MED7</name>
    <name evidence="7" type="ORF">PRELSG_0501800</name>
</gene>
<comment type="subcellular location">
    <subcellularLocation>
        <location evidence="1 6">Nucleus</location>
    </subcellularLocation>
</comment>
<keyword evidence="3 6" id="KW-0805">Transcription regulation</keyword>
<dbReference type="PANTHER" id="PTHR21428">
    <property type="entry name" value="MEDIATOR OF RNA POLYMERASE II TRANSCRIPTION SUBUNIT 7"/>
    <property type="match status" value="1"/>
</dbReference>
<dbReference type="PANTHER" id="PTHR21428:SF11">
    <property type="entry name" value="MEDIATOR OF RNA POLYMERASE II TRANSCRIPTION SUBUNIT 7"/>
    <property type="match status" value="1"/>
</dbReference>
<dbReference type="RefSeq" id="XP_028531869.1">
    <property type="nucleotide sequence ID" value="XM_028675263.1"/>
</dbReference>
<evidence type="ECO:0000256" key="1">
    <source>
        <dbReference type="ARBA" id="ARBA00004123"/>
    </source>
</evidence>
<comment type="function">
    <text evidence="6">Component of the Mediator complex, a coactivator involved in the regulated transcription of nearly all RNA polymerase II-dependent genes. Mediator functions as a bridge to convey information from gene-specific regulatory proteins to the basal RNA polymerase II transcription machinery.</text>
</comment>
<keyword evidence="8" id="KW-1185">Reference proteome</keyword>
<dbReference type="GeneID" id="39734961"/>
<evidence type="ECO:0000256" key="4">
    <source>
        <dbReference type="ARBA" id="ARBA00023163"/>
    </source>
</evidence>
<evidence type="ECO:0000256" key="5">
    <source>
        <dbReference type="ARBA" id="ARBA00023242"/>
    </source>
</evidence>
<keyword evidence="4 6" id="KW-0804">Transcription</keyword>
<protein>
    <recommendedName>
        <fullName evidence="6">Mediator of RNA polymerase II transcription subunit 7</fullName>
    </recommendedName>
</protein>
<name>A0A1J1H600_PLARL</name>
<comment type="similarity">
    <text evidence="2 6">Belongs to the Mediator complex subunit 7 family.</text>
</comment>
<dbReference type="Pfam" id="PF05983">
    <property type="entry name" value="Med7"/>
    <property type="match status" value="1"/>
</dbReference>
<dbReference type="OMA" id="KYVSGYP"/>
<evidence type="ECO:0000313" key="8">
    <source>
        <dbReference type="Proteomes" id="UP000220158"/>
    </source>
</evidence>
<keyword evidence="6" id="KW-0010">Activator</keyword>
<sequence>MTDKYVSGYPPPPYYYEEYEDADIKKVSETNNLKDSENNFIKKISEIYNIYDINENKYIKTFEAKNNIEKYDKKNCTFLLGRPPPMALKSNYNIFGMNYEVERKIEKLEPDDTLYNEKKNLKEEFIRLYKSYKDHFFSLFDDIVNNRKDDKSKIKNLIKVHINLFHILANLRYHQSVNNIINVLKIQLKRRQIAIDKMKISLLNVYNYINYVQTNFSKMKMIKNEKKITKKKKKLKTIEN</sequence>
<dbReference type="KEGG" id="prel:PRELSG_0501800"/>
<evidence type="ECO:0000256" key="6">
    <source>
        <dbReference type="RuleBase" id="RU364060"/>
    </source>
</evidence>
<evidence type="ECO:0000313" key="7">
    <source>
        <dbReference type="EMBL" id="CRG98860.1"/>
    </source>
</evidence>
<dbReference type="InterPro" id="IPR044888">
    <property type="entry name" value="Mediatior_Med7_sf"/>
</dbReference>
<reference evidence="7 8" key="1">
    <citation type="submission" date="2015-04" db="EMBL/GenBank/DDBJ databases">
        <authorList>
            <consortium name="Pathogen Informatics"/>
        </authorList>
    </citation>
    <scope>NUCLEOTIDE SEQUENCE [LARGE SCALE GENOMIC DNA]</scope>
    <source>
        <strain evidence="7 8">SGS1</strain>
    </source>
</reference>
<dbReference type="InterPro" id="IPR037212">
    <property type="entry name" value="Med7/Med21-like"/>
</dbReference>
<keyword evidence="5 6" id="KW-0539">Nucleus</keyword>
<dbReference type="OrthoDB" id="10253553at2759"/>